<feature type="transmembrane region" description="Helical" evidence="1">
    <location>
        <begin position="98"/>
        <end position="120"/>
    </location>
</feature>
<gene>
    <name evidence="2" type="ORF">B0T18DRAFT_82776</name>
</gene>
<evidence type="ECO:0000313" key="2">
    <source>
        <dbReference type="EMBL" id="KAK0752058.1"/>
    </source>
</evidence>
<dbReference type="EMBL" id="JAUKUD010000002">
    <property type="protein sequence ID" value="KAK0752058.1"/>
    <property type="molecule type" value="Genomic_DNA"/>
</dbReference>
<name>A0AA40F6C0_9PEZI</name>
<proteinExistence type="predicted"/>
<reference evidence="2" key="1">
    <citation type="submission" date="2023-06" db="EMBL/GenBank/DDBJ databases">
        <title>Genome-scale phylogeny and comparative genomics of the fungal order Sordariales.</title>
        <authorList>
            <consortium name="Lawrence Berkeley National Laboratory"/>
            <person name="Hensen N."/>
            <person name="Bonometti L."/>
            <person name="Westerberg I."/>
            <person name="Brannstrom I.O."/>
            <person name="Guillou S."/>
            <person name="Cros-Aarteil S."/>
            <person name="Calhoun S."/>
            <person name="Haridas S."/>
            <person name="Kuo A."/>
            <person name="Mondo S."/>
            <person name="Pangilinan J."/>
            <person name="Riley R."/>
            <person name="LaButti K."/>
            <person name="Andreopoulos B."/>
            <person name="Lipzen A."/>
            <person name="Chen C."/>
            <person name="Yanf M."/>
            <person name="Daum C."/>
            <person name="Ng V."/>
            <person name="Clum A."/>
            <person name="Steindorff A."/>
            <person name="Ohm R."/>
            <person name="Martin F."/>
            <person name="Silar P."/>
            <person name="Natvig D."/>
            <person name="Lalanne C."/>
            <person name="Gautier V."/>
            <person name="Ament-velasquez S.L."/>
            <person name="Kruys A."/>
            <person name="Hutchinson M.I."/>
            <person name="Powell A.J."/>
            <person name="Barry K."/>
            <person name="Miller A.N."/>
            <person name="Grigoriev I.V."/>
            <person name="Debuchy R."/>
            <person name="Gladieux P."/>
            <person name="Thoren M.H."/>
            <person name="Johannesson H."/>
        </authorList>
    </citation>
    <scope>NUCLEOTIDE SEQUENCE</scope>
    <source>
        <strain evidence="2">SMH3187-1</strain>
    </source>
</reference>
<evidence type="ECO:0000313" key="3">
    <source>
        <dbReference type="Proteomes" id="UP001172155"/>
    </source>
</evidence>
<organism evidence="2 3">
    <name type="scientific">Schizothecium vesticola</name>
    <dbReference type="NCBI Taxonomy" id="314040"/>
    <lineage>
        <taxon>Eukaryota</taxon>
        <taxon>Fungi</taxon>
        <taxon>Dikarya</taxon>
        <taxon>Ascomycota</taxon>
        <taxon>Pezizomycotina</taxon>
        <taxon>Sordariomycetes</taxon>
        <taxon>Sordariomycetidae</taxon>
        <taxon>Sordariales</taxon>
        <taxon>Schizotheciaceae</taxon>
        <taxon>Schizothecium</taxon>
    </lineage>
</organism>
<keyword evidence="3" id="KW-1185">Reference proteome</keyword>
<accession>A0AA40F6C0</accession>
<keyword evidence="1" id="KW-0812">Transmembrane</keyword>
<evidence type="ECO:0000256" key="1">
    <source>
        <dbReference type="SAM" id="Phobius"/>
    </source>
</evidence>
<protein>
    <submittedName>
        <fullName evidence="2">Uncharacterized protein</fullName>
    </submittedName>
</protein>
<comment type="caution">
    <text evidence="2">The sequence shown here is derived from an EMBL/GenBank/DDBJ whole genome shotgun (WGS) entry which is preliminary data.</text>
</comment>
<dbReference type="AlphaFoldDB" id="A0AA40F6C0"/>
<sequence>MPSGRVWLSLRPWVHPAGGRLAIQSLQEAQTVGCVARPWGRAVGGRTKAPRNTVSCLGFLLSLPLFSFSLLYLPFAQVWGYFIFLHSVLHTHTGQDPFRFLICCCSLSVFCLDGLSSFFFSTFDARSLSTPGRVSHCRPRRLLVIRVVSSFSVLERRLTHCRTYTTGRPYGPPIRLFNRY</sequence>
<dbReference type="Proteomes" id="UP001172155">
    <property type="component" value="Unassembled WGS sequence"/>
</dbReference>
<keyword evidence="1" id="KW-0472">Membrane</keyword>
<keyword evidence="1" id="KW-1133">Transmembrane helix</keyword>
<feature type="transmembrane region" description="Helical" evidence="1">
    <location>
        <begin position="56"/>
        <end position="78"/>
    </location>
</feature>